<evidence type="ECO:0000313" key="6">
    <source>
        <dbReference type="EMBL" id="NHN85296.1"/>
    </source>
</evidence>
<dbReference type="EMBL" id="WOTB01000014">
    <property type="protein sequence ID" value="NHN85296.1"/>
    <property type="molecule type" value="Genomic_DNA"/>
</dbReference>
<dbReference type="SUPFAM" id="SSF46785">
    <property type="entry name" value="Winged helix' DNA-binding domain"/>
    <property type="match status" value="2"/>
</dbReference>
<dbReference type="InterPro" id="IPR050950">
    <property type="entry name" value="HTH-type_LysR_regulators"/>
</dbReference>
<reference evidence="6 7" key="1">
    <citation type="journal article" date="2020" name="Int. J. Syst. Evol. Microbiol.">
        <title>Novel acetic acid bacteria from cider fermentations: Acetobacter conturbans sp. nov. and Acetobacter fallax sp. nov.</title>
        <authorList>
            <person name="Sombolestani A.S."/>
            <person name="Cleenwerck I."/>
            <person name="Cnockaert M."/>
            <person name="Borremans W."/>
            <person name="Wieme A.D."/>
            <person name="De Vuyst L."/>
            <person name="Vandamme P."/>
        </authorList>
    </citation>
    <scope>NUCLEOTIDE SEQUENCE [LARGE SCALE GENOMIC DNA]</scope>
    <source>
        <strain evidence="6 7">LMG 30640</strain>
    </source>
</reference>
<comment type="caution">
    <text evidence="6">The sequence shown here is derived from an EMBL/GenBank/DDBJ whole genome shotgun (WGS) entry which is preliminary data.</text>
</comment>
<dbReference type="SUPFAM" id="SSF53850">
    <property type="entry name" value="Periplasmic binding protein-like II"/>
    <property type="match status" value="1"/>
</dbReference>
<keyword evidence="4" id="KW-0804">Transcription</keyword>
<dbReference type="Pfam" id="PF03466">
    <property type="entry name" value="LysR_substrate"/>
    <property type="match status" value="1"/>
</dbReference>
<organism evidence="6 7">
    <name type="scientific">Acetobacter musti</name>
    <dbReference type="NCBI Taxonomy" id="864732"/>
    <lineage>
        <taxon>Bacteria</taxon>
        <taxon>Pseudomonadati</taxon>
        <taxon>Pseudomonadota</taxon>
        <taxon>Alphaproteobacteria</taxon>
        <taxon>Acetobacterales</taxon>
        <taxon>Acetobacteraceae</taxon>
        <taxon>Acetobacter</taxon>
    </lineage>
</organism>
<dbReference type="PANTHER" id="PTHR30419:SF8">
    <property type="entry name" value="NITROGEN ASSIMILATION TRANSCRIPTIONAL ACTIVATOR-RELATED"/>
    <property type="match status" value="1"/>
</dbReference>
<dbReference type="PROSITE" id="PS50931">
    <property type="entry name" value="HTH_LYSR"/>
    <property type="match status" value="1"/>
</dbReference>
<dbReference type="InterPro" id="IPR036388">
    <property type="entry name" value="WH-like_DNA-bd_sf"/>
</dbReference>
<evidence type="ECO:0000256" key="3">
    <source>
        <dbReference type="ARBA" id="ARBA00023125"/>
    </source>
</evidence>
<evidence type="ECO:0000256" key="4">
    <source>
        <dbReference type="ARBA" id="ARBA00023163"/>
    </source>
</evidence>
<accession>A0ABX0JRZ0</accession>
<dbReference type="PRINTS" id="PR00039">
    <property type="entry name" value="HTHLYSR"/>
</dbReference>
<dbReference type="InterPro" id="IPR036390">
    <property type="entry name" value="WH_DNA-bd_sf"/>
</dbReference>
<dbReference type="Gene3D" id="3.40.190.290">
    <property type="match status" value="1"/>
</dbReference>
<dbReference type="Proteomes" id="UP000635278">
    <property type="component" value="Unassembled WGS sequence"/>
</dbReference>
<dbReference type="InterPro" id="IPR000847">
    <property type="entry name" value="LysR_HTH_N"/>
</dbReference>
<proteinExistence type="inferred from homology"/>
<keyword evidence="7" id="KW-1185">Reference proteome</keyword>
<evidence type="ECO:0000256" key="2">
    <source>
        <dbReference type="ARBA" id="ARBA00023015"/>
    </source>
</evidence>
<keyword evidence="3" id="KW-0238">DNA-binding</keyword>
<dbReference type="Pfam" id="PF00126">
    <property type="entry name" value="HTH_1"/>
    <property type="match status" value="1"/>
</dbReference>
<dbReference type="Gene3D" id="1.10.10.10">
    <property type="entry name" value="Winged helix-like DNA-binding domain superfamily/Winged helix DNA-binding domain"/>
    <property type="match status" value="2"/>
</dbReference>
<sequence length="413" mass="45482">MQVDSRFMQADTISLRQLRLFEGVGRLKSIRRASEECNLSQPAVTQSIAKLESHVGVILLDRDTNGSYLNDFGFILHRRTTRFFEQVEQAITDLGCPGDRHGARAIARRLTKSQIRSLLLIAERVPFADAARTQGLSAASLQRASHDLERNVGRQLYSRTPSGIIGTPEGAAFGRRIRLAIQEIDLGLKEIDTARGIASTSIAIGAMPCGGSVMLASVLDRFVTEFPQATVKVTSSQSSDMLARLLCGDVDIALGLIPETPHEEIQAHPLVRTPYEIVARRGHPLLHRRPVTIDDLAKCDWIAGTPASSRRAVFDQLFADHEGPRAPIATCSMPVVRHLLTAGDRLTLMTSYERTYEGETLMPVSFPVSAPVPAIGILTRRNWLPTHLHTNFIELLQRCVAHIQTPRLVAQTG</sequence>
<comment type="similarity">
    <text evidence="1">Belongs to the LysR transcriptional regulatory family.</text>
</comment>
<dbReference type="InterPro" id="IPR005119">
    <property type="entry name" value="LysR_subst-bd"/>
</dbReference>
<protein>
    <submittedName>
        <fullName evidence="6">LysR family transcriptional regulator</fullName>
    </submittedName>
</protein>
<keyword evidence="2" id="KW-0805">Transcription regulation</keyword>
<dbReference type="RefSeq" id="WP_173583681.1">
    <property type="nucleotide sequence ID" value="NZ_WOTB01000014.1"/>
</dbReference>
<evidence type="ECO:0000259" key="5">
    <source>
        <dbReference type="PROSITE" id="PS50931"/>
    </source>
</evidence>
<feature type="domain" description="HTH lysR-type" evidence="5">
    <location>
        <begin position="13"/>
        <end position="70"/>
    </location>
</feature>
<evidence type="ECO:0000256" key="1">
    <source>
        <dbReference type="ARBA" id="ARBA00009437"/>
    </source>
</evidence>
<evidence type="ECO:0000313" key="7">
    <source>
        <dbReference type="Proteomes" id="UP000635278"/>
    </source>
</evidence>
<gene>
    <name evidence="6" type="ORF">GOB93_11670</name>
</gene>
<dbReference type="PANTHER" id="PTHR30419">
    <property type="entry name" value="HTH-TYPE TRANSCRIPTIONAL REGULATOR YBHD"/>
    <property type="match status" value="1"/>
</dbReference>
<name>A0ABX0JRZ0_9PROT</name>